<proteinExistence type="predicted"/>
<feature type="compositionally biased region" description="Basic and acidic residues" evidence="3">
    <location>
        <begin position="1"/>
        <end position="13"/>
    </location>
</feature>
<dbReference type="InterPro" id="IPR050886">
    <property type="entry name" value="RNA-binding_reg"/>
</dbReference>
<feature type="region of interest" description="Disordered" evidence="3">
    <location>
        <begin position="422"/>
        <end position="531"/>
    </location>
</feature>
<feature type="compositionally biased region" description="Low complexity" evidence="3">
    <location>
        <begin position="514"/>
        <end position="531"/>
    </location>
</feature>
<feature type="region of interest" description="Disordered" evidence="3">
    <location>
        <begin position="47"/>
        <end position="212"/>
    </location>
</feature>
<dbReference type="InterPro" id="IPR035979">
    <property type="entry name" value="RBD_domain_sf"/>
</dbReference>
<dbReference type="PROSITE" id="PS50102">
    <property type="entry name" value="RRM"/>
    <property type="match status" value="2"/>
</dbReference>
<dbReference type="EMBL" id="JAXQNO010000021">
    <property type="protein sequence ID" value="KAK4769642.1"/>
    <property type="molecule type" value="Genomic_DNA"/>
</dbReference>
<evidence type="ECO:0000256" key="2">
    <source>
        <dbReference type="PROSITE-ProRule" id="PRU00176"/>
    </source>
</evidence>
<feature type="compositionally biased region" description="Polar residues" evidence="3">
    <location>
        <begin position="491"/>
        <end position="503"/>
    </location>
</feature>
<organism evidence="5 6">
    <name type="scientific">Trapa natans</name>
    <name type="common">Water chestnut</name>
    <dbReference type="NCBI Taxonomy" id="22666"/>
    <lineage>
        <taxon>Eukaryota</taxon>
        <taxon>Viridiplantae</taxon>
        <taxon>Streptophyta</taxon>
        <taxon>Embryophyta</taxon>
        <taxon>Tracheophyta</taxon>
        <taxon>Spermatophyta</taxon>
        <taxon>Magnoliopsida</taxon>
        <taxon>eudicotyledons</taxon>
        <taxon>Gunneridae</taxon>
        <taxon>Pentapetalae</taxon>
        <taxon>rosids</taxon>
        <taxon>malvids</taxon>
        <taxon>Myrtales</taxon>
        <taxon>Lythraceae</taxon>
        <taxon>Trapa</taxon>
    </lineage>
</organism>
<evidence type="ECO:0000259" key="4">
    <source>
        <dbReference type="PROSITE" id="PS50102"/>
    </source>
</evidence>
<feature type="compositionally biased region" description="Basic and acidic residues" evidence="3">
    <location>
        <begin position="422"/>
        <end position="431"/>
    </location>
</feature>
<dbReference type="InterPro" id="IPR012677">
    <property type="entry name" value="Nucleotide-bd_a/b_plait_sf"/>
</dbReference>
<reference evidence="5 6" key="1">
    <citation type="journal article" date="2023" name="Hortic Res">
        <title>Pangenome of water caltrop reveals structural variations and asymmetric subgenome divergence after allopolyploidization.</title>
        <authorList>
            <person name="Zhang X."/>
            <person name="Chen Y."/>
            <person name="Wang L."/>
            <person name="Yuan Y."/>
            <person name="Fang M."/>
            <person name="Shi L."/>
            <person name="Lu R."/>
            <person name="Comes H.P."/>
            <person name="Ma Y."/>
            <person name="Chen Y."/>
            <person name="Huang G."/>
            <person name="Zhou Y."/>
            <person name="Zheng Z."/>
            <person name="Qiu Y."/>
        </authorList>
    </citation>
    <scope>NUCLEOTIDE SEQUENCE [LARGE SCALE GENOMIC DNA]</scope>
    <source>
        <strain evidence="5">F231</strain>
    </source>
</reference>
<dbReference type="CDD" id="cd12394">
    <property type="entry name" value="RRM1_RBM34"/>
    <property type="match status" value="1"/>
</dbReference>
<feature type="domain" description="RRM" evidence="4">
    <location>
        <begin position="347"/>
        <end position="427"/>
    </location>
</feature>
<feature type="compositionally biased region" description="Basic and acidic residues" evidence="3">
    <location>
        <begin position="174"/>
        <end position="184"/>
    </location>
</feature>
<dbReference type="Pfam" id="PF00076">
    <property type="entry name" value="RRM_1"/>
    <property type="match status" value="2"/>
</dbReference>
<dbReference type="Gene3D" id="3.30.70.330">
    <property type="match status" value="2"/>
</dbReference>
<feature type="compositionally biased region" description="Basic and acidic residues" evidence="3">
    <location>
        <begin position="194"/>
        <end position="208"/>
    </location>
</feature>
<dbReference type="InterPro" id="IPR000504">
    <property type="entry name" value="RRM_dom"/>
</dbReference>
<feature type="region of interest" description="Disordered" evidence="3">
    <location>
        <begin position="1"/>
        <end position="32"/>
    </location>
</feature>
<dbReference type="SMART" id="SM00360">
    <property type="entry name" value="RRM"/>
    <property type="match status" value="2"/>
</dbReference>
<evidence type="ECO:0000313" key="5">
    <source>
        <dbReference type="EMBL" id="KAK4769642.1"/>
    </source>
</evidence>
<feature type="compositionally biased region" description="Basic and acidic residues" evidence="3">
    <location>
        <begin position="446"/>
        <end position="467"/>
    </location>
</feature>
<keyword evidence="6" id="KW-1185">Reference proteome</keyword>
<dbReference type="PANTHER" id="PTHR48024">
    <property type="entry name" value="GEO13361P1-RELATED"/>
    <property type="match status" value="1"/>
</dbReference>
<dbReference type="Proteomes" id="UP001346149">
    <property type="component" value="Unassembled WGS sequence"/>
</dbReference>
<dbReference type="PANTHER" id="PTHR48024:SF55">
    <property type="entry name" value="RRM DOMAIN-CONTAINING PROTEIN"/>
    <property type="match status" value="1"/>
</dbReference>
<feature type="compositionally biased region" description="Acidic residues" evidence="3">
    <location>
        <begin position="121"/>
        <end position="133"/>
    </location>
</feature>
<feature type="compositionally biased region" description="Basic and acidic residues" evidence="3">
    <location>
        <begin position="154"/>
        <end position="166"/>
    </location>
</feature>
<name>A0AAN7KV64_TRANT</name>
<dbReference type="GO" id="GO:0005634">
    <property type="term" value="C:nucleus"/>
    <property type="evidence" value="ECO:0007669"/>
    <property type="project" value="TreeGrafter"/>
</dbReference>
<evidence type="ECO:0000256" key="1">
    <source>
        <dbReference type="ARBA" id="ARBA00022884"/>
    </source>
</evidence>
<keyword evidence="1 2" id="KW-0694">RNA-binding</keyword>
<evidence type="ECO:0000313" key="6">
    <source>
        <dbReference type="Proteomes" id="UP001346149"/>
    </source>
</evidence>
<sequence length="531" mass="58575">MTMGKEKNRKEPEAGGAAVDPKDKNVSANPDVFGALFGGVAEQGSSLSSIFSDNNPFKRKHDESEQGSGDSAKVAVKKRKASRGSLDGDPSETVKSKKEKRKRAGSADSLSKKSFKKLGEGDELVASESDAVEVENAKPSQSGFQSDGAFGNDDVGREDRKSNEKDKKKKRDKGKRDELERAYEMTKYGPSVEGEDRVMNDGEGEKATGKRKKGNDISDVLVTKEERFDDEHKLLRTVFVGNLPLKTKKKALLKEFSKFGEIESLRIRSVPILDTKVPRRGAVITKKINDAVDSIHAYIVFKLEESAKASFAHNMAVVGGNHIRVDRACPPHKKLKGEDAPVYDNKRTVFVGNLPFDVQDEEIYRLFARINNLESIEAVRVIRDPHSSLGKGIAYVLFKTREAASLAVKKRGLKLRDRQLRISHAKPDHTQSRTSHPSPAGSADLPSKRKYLDSDTPDTEKRLRKSDLLYQGLHGKKSPSALKKPGRKSMGTLQSGKGSTKRASSARKERTTKRPAVAARKAKANAFRKPN</sequence>
<evidence type="ECO:0000256" key="3">
    <source>
        <dbReference type="SAM" id="MobiDB-lite"/>
    </source>
</evidence>
<dbReference type="GO" id="GO:0003723">
    <property type="term" value="F:RNA binding"/>
    <property type="evidence" value="ECO:0007669"/>
    <property type="project" value="UniProtKB-UniRule"/>
</dbReference>
<feature type="domain" description="RRM" evidence="4">
    <location>
        <begin position="236"/>
        <end position="330"/>
    </location>
</feature>
<protein>
    <recommendedName>
        <fullName evidence="4">RRM domain-containing protein</fullName>
    </recommendedName>
</protein>
<dbReference type="CDD" id="cd12395">
    <property type="entry name" value="RRM2_RBM34"/>
    <property type="match status" value="1"/>
</dbReference>
<accession>A0AAN7KV64</accession>
<gene>
    <name evidence="5" type="ORF">SAY86_027792</name>
</gene>
<comment type="caution">
    <text evidence="5">The sequence shown here is derived from an EMBL/GenBank/DDBJ whole genome shotgun (WGS) entry which is preliminary data.</text>
</comment>
<dbReference type="InterPro" id="IPR034221">
    <property type="entry name" value="RBM34_RRM2"/>
</dbReference>
<dbReference type="AlphaFoldDB" id="A0AAN7KV64"/>
<dbReference type="SUPFAM" id="SSF54928">
    <property type="entry name" value="RNA-binding domain, RBD"/>
    <property type="match status" value="2"/>
</dbReference>